<keyword evidence="1" id="KW-0732">Signal</keyword>
<organism evidence="2 3">
    <name type="scientific">Sneathiella sedimenti</name>
    <dbReference type="NCBI Taxonomy" id="2816034"/>
    <lineage>
        <taxon>Bacteria</taxon>
        <taxon>Pseudomonadati</taxon>
        <taxon>Pseudomonadota</taxon>
        <taxon>Alphaproteobacteria</taxon>
        <taxon>Sneathiellales</taxon>
        <taxon>Sneathiellaceae</taxon>
        <taxon>Sneathiella</taxon>
    </lineage>
</organism>
<accession>A0ABS3F0T0</accession>
<proteinExistence type="predicted"/>
<comment type="caution">
    <text evidence="2">The sequence shown here is derived from an EMBL/GenBank/DDBJ whole genome shotgun (WGS) entry which is preliminary data.</text>
</comment>
<reference evidence="2 3" key="1">
    <citation type="submission" date="2021-03" db="EMBL/GenBank/DDBJ databases">
        <title>Sneathiella sp. CAU 1612 isolated from Kang Won-do.</title>
        <authorList>
            <person name="Kim W."/>
        </authorList>
    </citation>
    <scope>NUCLEOTIDE SEQUENCE [LARGE SCALE GENOMIC DNA]</scope>
    <source>
        <strain evidence="2 3">CAU 1612</strain>
    </source>
</reference>
<gene>
    <name evidence="2" type="ORF">J0X12_00720</name>
</gene>
<name>A0ABS3F0T0_9PROT</name>
<protein>
    <recommendedName>
        <fullName evidence="4">Porin</fullName>
    </recommendedName>
</protein>
<dbReference type="RefSeq" id="WP_207040948.1">
    <property type="nucleotide sequence ID" value="NZ_JAFLNC010000001.1"/>
</dbReference>
<evidence type="ECO:0008006" key="4">
    <source>
        <dbReference type="Google" id="ProtNLM"/>
    </source>
</evidence>
<dbReference type="EMBL" id="JAFLNC010000001">
    <property type="protein sequence ID" value="MBO0332115.1"/>
    <property type="molecule type" value="Genomic_DNA"/>
</dbReference>
<feature type="signal peptide" evidence="1">
    <location>
        <begin position="1"/>
        <end position="30"/>
    </location>
</feature>
<evidence type="ECO:0000313" key="2">
    <source>
        <dbReference type="EMBL" id="MBO0332115.1"/>
    </source>
</evidence>
<dbReference type="Proteomes" id="UP000664761">
    <property type="component" value="Unassembled WGS sequence"/>
</dbReference>
<evidence type="ECO:0000313" key="3">
    <source>
        <dbReference type="Proteomes" id="UP000664761"/>
    </source>
</evidence>
<keyword evidence="3" id="KW-1185">Reference proteome</keyword>
<feature type="chain" id="PRO_5046424783" description="Porin" evidence="1">
    <location>
        <begin position="31"/>
        <end position="360"/>
    </location>
</feature>
<sequence>MISFRSGSAGYLLAFTAALPLSLVAISASAEEASYPQITGELSVEIENDWTYQSEDPSTEINDLYPTVVLGTNVALSEVFSLNFEATLEPVKDATSDRAFEDLGGYLNIITANYDGETLSAYAGKFTPNFGIAWDIAPGIFGTNLNEDYELAEMIGFGGGFSFDALGEHTISASTFFQDTSFLSNSVGTKRGPLRLSDGGVANTEDFSSFAVALDGNFQQLAGFRYHLGFSSLGAGEDGNDRQLGYAVGGEYAFNVGENVTLSPMAEYVYFDNYGGINDDTANYFTAGLAFNYENWVASSTYQLRDTKVSGVTTDDYVVDLTLGYEFDMGLGVAAAWRGAEESNVDSEGLGLLLSYAIEF</sequence>
<evidence type="ECO:0000256" key="1">
    <source>
        <dbReference type="SAM" id="SignalP"/>
    </source>
</evidence>